<reference evidence="2 3" key="1">
    <citation type="submission" date="2019-05" db="EMBL/GenBank/DDBJ databases">
        <title>Another draft genome of Portunus trituberculatus and its Hox gene families provides insights of decapod evolution.</title>
        <authorList>
            <person name="Jeong J.-H."/>
            <person name="Song I."/>
            <person name="Kim S."/>
            <person name="Choi T."/>
            <person name="Kim D."/>
            <person name="Ryu S."/>
            <person name="Kim W."/>
        </authorList>
    </citation>
    <scope>NUCLEOTIDE SEQUENCE [LARGE SCALE GENOMIC DNA]</scope>
    <source>
        <tissue evidence="2">Muscle</tissue>
    </source>
</reference>
<gene>
    <name evidence="2" type="ORF">E2C01_024701</name>
</gene>
<dbReference type="Proteomes" id="UP000324222">
    <property type="component" value="Unassembled WGS sequence"/>
</dbReference>
<sequence length="155" mass="16278">MPRGGRASPWLGSGTGSQMHFPWTAGAHDSPSSVCHRPGETLSHPGVGSAPPIGPVMRARGPARQREEEEVRKETTATAAEAKEAAAVVQAAGAAVTRKGGLGSSPLSSPRPSVSLQPRQPPLLPWTVAGRARPPVNPRVTRRYLLNTLKSVWSS</sequence>
<dbReference type="EMBL" id="VSRR010002430">
    <property type="protein sequence ID" value="MPC31412.1"/>
    <property type="molecule type" value="Genomic_DNA"/>
</dbReference>
<name>A0A5B7EB99_PORTR</name>
<organism evidence="2 3">
    <name type="scientific">Portunus trituberculatus</name>
    <name type="common">Swimming crab</name>
    <name type="synonym">Neptunus trituberculatus</name>
    <dbReference type="NCBI Taxonomy" id="210409"/>
    <lineage>
        <taxon>Eukaryota</taxon>
        <taxon>Metazoa</taxon>
        <taxon>Ecdysozoa</taxon>
        <taxon>Arthropoda</taxon>
        <taxon>Crustacea</taxon>
        <taxon>Multicrustacea</taxon>
        <taxon>Malacostraca</taxon>
        <taxon>Eumalacostraca</taxon>
        <taxon>Eucarida</taxon>
        <taxon>Decapoda</taxon>
        <taxon>Pleocyemata</taxon>
        <taxon>Brachyura</taxon>
        <taxon>Eubrachyura</taxon>
        <taxon>Portunoidea</taxon>
        <taxon>Portunidae</taxon>
        <taxon>Portuninae</taxon>
        <taxon>Portunus</taxon>
    </lineage>
</organism>
<proteinExistence type="predicted"/>
<feature type="compositionally biased region" description="Basic and acidic residues" evidence="1">
    <location>
        <begin position="64"/>
        <end position="75"/>
    </location>
</feature>
<evidence type="ECO:0000313" key="3">
    <source>
        <dbReference type="Proteomes" id="UP000324222"/>
    </source>
</evidence>
<feature type="region of interest" description="Disordered" evidence="1">
    <location>
        <begin position="95"/>
        <end position="135"/>
    </location>
</feature>
<comment type="caution">
    <text evidence="2">The sequence shown here is derived from an EMBL/GenBank/DDBJ whole genome shotgun (WGS) entry which is preliminary data.</text>
</comment>
<accession>A0A5B7EB99</accession>
<dbReference type="AlphaFoldDB" id="A0A5B7EB99"/>
<feature type="compositionally biased region" description="Low complexity" evidence="1">
    <location>
        <begin position="95"/>
        <end position="118"/>
    </location>
</feature>
<evidence type="ECO:0000256" key="1">
    <source>
        <dbReference type="SAM" id="MobiDB-lite"/>
    </source>
</evidence>
<protein>
    <submittedName>
        <fullName evidence="2">Uncharacterized protein</fullName>
    </submittedName>
</protein>
<keyword evidence="3" id="KW-1185">Reference proteome</keyword>
<evidence type="ECO:0000313" key="2">
    <source>
        <dbReference type="EMBL" id="MPC31412.1"/>
    </source>
</evidence>
<feature type="region of interest" description="Disordered" evidence="1">
    <location>
        <begin position="1"/>
        <end position="82"/>
    </location>
</feature>